<dbReference type="InterPro" id="IPR049826">
    <property type="entry name" value="Ig-like_ice"/>
</dbReference>
<evidence type="ECO:0000256" key="1">
    <source>
        <dbReference type="SAM" id="MobiDB-lite"/>
    </source>
</evidence>
<dbReference type="Pfam" id="PF19077">
    <property type="entry name" value="Big_13"/>
    <property type="match status" value="6"/>
</dbReference>
<dbReference type="Pfam" id="PF22783">
    <property type="entry name" value="BapA_N"/>
    <property type="match status" value="1"/>
</dbReference>
<dbReference type="Pfam" id="PF12245">
    <property type="entry name" value="Big_3_2"/>
    <property type="match status" value="1"/>
</dbReference>
<dbReference type="NCBIfam" id="NF012196">
    <property type="entry name" value="Ig_like_ice"/>
    <property type="match status" value="3"/>
</dbReference>
<dbReference type="InterPro" id="IPR041498">
    <property type="entry name" value="Big_6"/>
</dbReference>
<feature type="domain" description="Bacterial Ig-like" evidence="4">
    <location>
        <begin position="2819"/>
        <end position="2895"/>
    </location>
</feature>
<dbReference type="InterPro" id="IPR013783">
    <property type="entry name" value="Ig-like_fold"/>
</dbReference>
<evidence type="ECO:0000259" key="4">
    <source>
        <dbReference type="Pfam" id="PF19077"/>
    </source>
</evidence>
<feature type="domain" description="Bacterial Ig-like" evidence="4">
    <location>
        <begin position="2108"/>
        <end position="2173"/>
    </location>
</feature>
<name>A0A6N3EJ09_9ENTR</name>
<feature type="domain" description="Bacterial Ig-like" evidence="4">
    <location>
        <begin position="2190"/>
        <end position="2276"/>
    </location>
</feature>
<feature type="domain" description="Bacterial Ig-like" evidence="4">
    <location>
        <begin position="1096"/>
        <end position="1164"/>
    </location>
</feature>
<evidence type="ECO:0000259" key="5">
    <source>
        <dbReference type="Pfam" id="PF22783"/>
    </source>
</evidence>
<dbReference type="InterPro" id="IPR022038">
    <property type="entry name" value="Ig-like_bact"/>
</dbReference>
<dbReference type="Gene3D" id="2.60.40.10">
    <property type="entry name" value="Immunoglobulins"/>
    <property type="match status" value="35"/>
</dbReference>
<dbReference type="Pfam" id="PF17936">
    <property type="entry name" value="Big_6"/>
    <property type="match status" value="1"/>
</dbReference>
<feature type="domain" description="Bacterial Ig" evidence="3">
    <location>
        <begin position="1285"/>
        <end position="1358"/>
    </location>
</feature>
<dbReference type="RefSeq" id="WP_156566232.1">
    <property type="nucleotide sequence ID" value="NZ_CACRTZ010000026.1"/>
</dbReference>
<dbReference type="NCBIfam" id="NF033677">
    <property type="entry name" value="biofilm_BapA_N"/>
    <property type="match status" value="1"/>
</dbReference>
<sequence length="4154" mass="418439">MAPQNSLPGSVDIINQKTGNVVAQYAQNSDRVVNLTETSIVRINASPESVNFYERQGNDLIVHMKDGTTVRYQSFFELNEDGLHSQLVFDDNLGTHHAVFPYAAEAGPATAEAIVPTYADVGMDSLVGASGISALAVLGGIAAVGGIIGIAAASGGGGGGGGGDDNNGIPGGGSNPDNPGGGTSPGGGDNGGGTSPGGGDNGGGTSPGGGDNGGGTSPGGGDNGGGTSPGGGDNGGGTNPGGGDNGGGTNPGGGDNGGGTEPEPGTPTLRLAVIGTDNMLNANDILVTQAISGSTEAAYAGSQVVITSGNYTWTTVVESDGSWVVFLPPSVLSTFAQGTNQITVTLTTPDGVTVTETTEFQVDTIPPALTLTAFAPGDIVGQDMIEGDKLVRGYSTAADEGSQVTVTLNGKIYTTTVDASGQWQLTIPQADMALLQDGESYSIAYRIVDAAGNVTQEQRSFTTNFSTPTITIDELTGDNVVNSAEVLLNQTLSGQTVNVPAGQIVTITLNGKTYYAQVEGDGSWKTVLPAGDLGALAQGDNALDVSVVDRNGNTITNNANITVDTVQPGIAIAILSTDDYLSAAEAALPLEVRGVTTVTGPGATLVVTLNGKEYVVSNVDEAGYWSVTIPSADLLQLQDGPVVITASVTLDDQFALDQHTLNVQINHLPQPTLAEPFGDGFLNGDDKTSPQTLSGNTGVSGGGQHVTVNVGGKTYQATVDGDGNWKVTVPVTDLQTFPDGQLPITVSASDAAGNTTSVVDTAVVDTVAPALTVLPLTGDDRLNVTELGQDQVLNGVSAVSERGQTVTVSLNGKTYTTVVGEDGNWQVVLPAADLGQLGGGTQTVSVTLTDAAGNSTTVAHDFAVKTSALTLSVLDFTSDNTLNAAEIKVDQVLRGATNAEAGSVVTVNLGGTSYQGVVDALGNWQVLLPAVELQKLTDGTTTYSVSVNDAFGQTQNIDGSFAVDTTTDAVAINIVADDDYLSQAESTEDLIVRGSSAGLPEGTTITLTLNGETYTGQVGPGGAWAVTIGAENLADLDDGLTTITASATTPAGTVSDSHDFTVIINNLPQLQVDQPFVDGTISQAESGVSQLVTGSTNVAGAGQTVVATLNGQQYIGVVDADGNWTVTLPTGALESLPDGAASMTVEVRDAAGNASSQAVAFAVDKTPPAIVVQPINGTDALNSAAVAVDQVVSITASDDAASVTVTLNGVTYPATLTDGVWQATLPAAALAALPNGASAWTVTATDGAGNVTTVNRSLTLDTTAPNVVVDPVTRDNQLDIAELSNGFSLTGRTVPAEPGAQVSVTINGNTVTGVVAADGSWSVPIAAGSLTGLDNGAQTLTVTVTDTQGNASPAQSINFSVDTSTSAIAFNPIEADDRISAADILDGLTVSGITARVADGATVTITLNGKQYTTQVDASGNWELTINQADAAAIADGTATLTVSARDVDNLPVSSERQFTIITHQLPQPVINTPFTDGVINTTEAAQGGTLTGATGSTGSGQTVTVTVDNLPPLTATVDANGNWSLPLTPGLLGDIGQGNHTVTVTATDAAGNQNSATTPLVIDTTAPSLTINPVTSDNIVNTVEAGGALTISGTGTYDPQNAQIVSVLVNGQSYDARLQADGTWSITLPAGALASVQDGPVTVRATIIDAAGNSTTVSSGFTLDASATGAPVVQVDKIAGDDFINAAEGQSGLVVSGTTLRVEEGRPVTVTLNGQTYTTEVAADGRWTLTIPQNEVAVVPDGAQTISVSVTDLAGNTASANHSVVFAAQPTLVINTIAQDDVINAQEQDAALDITGSSTRLAAGTVVTVTLNAKTYTGTVDSSGNWKVTVPPADLQALSDSNPLNPSYALTASATDAAQNPATATHEVVVDTTGPAVVVNVGASIFADGFINIAEARVDQTVTGTGTPGQTVVLEIGGQTLTAAVGNNGNWSMNLPAAQLQALGQGPVDLAFYSVDAQGNRGEQIVSVDVNTQVAPTLTLGPIFADNKVNISEAGVDTTLTGATTGLPDGALVTVTIGTQTFTGSVTDNVWTVTVGAGELNTSGLLPVTVTAQDDAGNPATATAELDVILTAPAATLPGVVFGDNFIGQAEANAGAQLTGSTGQTGPGQIVAITLDTGELFPGTVDGNGNWTVNLTPQQLNDLADGTHTMTVTVTDRAGNSTTSEPPVTFTVLTDPLTAPQVPVAFTDGFLSADEITTTQTLSGTLNTPVANIDRVTVSLNNGTAVQATVNPNGTWSLDLSPATLAALPDGVTPVNVTVIDKAGNQITGQGSFEVLTNNLPQVTINTPFTDGAINFDESQGAGVITGSTGVTGPNQTVSVTFNGQPYTAVVQDTGEWTVTIPQSVMQSLPDGVSQTVTVTATDRAGNESQPVDSVIEVHTALPSPSAPGLFGDGVLNIAEASGPLLLTGQTGVSGPDQYVKVQIDVNGVTYTADVTNTGVWSVELPPGALQSLDPAVGHQIIITAEDRYGNTVTQPVNFDVAFTAPTVTITTPVFNDGYVNIAESQDNSLLSGTFTSAYPANATVNVNIGGQNFAAQVTGNSWQLQLTPADWQTITATGQQSVVVTVVDGVQNAGTTSAPVTILLTEPVVTVTSQFAGDGALTFAESETAQTISGTASNMQAGDIVRVTFTGDAGGGAARTFDAIVQPNGSWSLQVSPADMATLQPGTVTVEGIDRAGNVGAATNVTSLTIDLTPPDYAVILDQVGGDNFVNASEVINGAVTITGHTLNLAGQEITLTLTPDGGTAVLLTTLTVGTDGTWSYSVPQAQLPDGTYTLLAQSVSQPTATAGSQTFTIDTITPTLTINPFTGDSTLNADEQATAQLITGTSDAEGSTVVVTLNGNTYFGQVSGGNWSVQVPQADVAALNGSSYTIQAVIRDAAGNQNTQTQDITVDTASPLLQVDALSVPAVLNTVNAAAGLLVQGQGDPGNDVTINVGPLSWTTTVDENGNWSYRFPQLDLSTLTDGPQVISITSQDDAGNVSTNKVSLNVALNKSLGVVIDQVFNDGILNVAESLVTQTLTGRVNGDYRGAKVSLTIAGADLTINDLLIGADGSYSFQLPPSIWQGLINQTLTARVDVVDANGNTRYETVDFDLALTDLPIVGDVLVAADNVINRAESTVDQVITGTVSNLADVTGVVVNFGGRAVNAALTAVGDGTGKWVATLPAAILSTLPDGQATVGIAITDKFGNVVNTNASINVASNVLPVISLDPLFGNGTLSLADLANNVVPVISGTATGLAGQTLTVQLSGQPALTTNVDGTGRWSVDLSSITDALRTLGTGNLSLAITASDQYGNPATQTGLLKLDLVAPVVSNVVAFGDGLLSAADALLTQTITGLVSNAPLGSTVEVQIGAKTFAGTVGADGAFTINLAPSSLTGLLDGVFTPQVRVVTPEGNVGTGVGADVRVGLANLPSVVIDSLFGNDGWLNKAETGLAQTISGTVTGLTDGTVTVTVGNTPYQVPVSNGTWTLQLPAGALASVADGALNVTASVVDSVGNVVNSSQTVNAIVQAVPSLSVGPLFGNGTLDLADLLTNPLLSGTSSNLAAGTLIDVKVGPLSLTATVGANGAWQLAIPALSLQGLTDGANVLQVSATARDAAGNVATTSQLANVAIQAPPVLSITSLFGDGGLSLADLSVDQRISGTSQNAAGSVLTVTLGTKSYNTTVAADGSWNVTVPKADLSLLGDGQPAVSVSVKNAAGNTATTSGLLDVITHNLPTVTLNPLFGGDGLLNISEAASGQLISGKITGVASGAKVVVTVGGVQLNANVGDDGTWSTTVNNNILQSLTSGAAKVGVAVTDRVGNTTATAVDVGVKLTQPTLSLVPLTAGGLLDLVGGVVGGVLGPVLGTSKYLTLRGTSTNLEQGSTVNINLLNTVNATAKTAADGSWSAQVLLTVDLLAILSLSTVVHLSAADTAGNMAYLNVGLGGGGATTTPPTSTLAAEANSFSLLAASAVESSDSANAAQPESNDTTTVHTAAAATVESTTTSATSEPVTVGSYSIGGLSIDLADGTHQSGDSVQGGSGNDTIHLSTLGFTQIDGGAGTDTLALDGINLILNLVDATTKVQHIEIIDLGKSGTNGVTLDLHEALTITDKPEDDLLIKGSTGDQVTLKQGANDIWAVSGQREVDGVQFDIYHNSSQSNTLGDVLIQHGLHVNVA</sequence>
<dbReference type="InterPro" id="IPR044016">
    <property type="entry name" value="Big_13"/>
</dbReference>
<protein>
    <recommendedName>
        <fullName evidence="7">Ig-like domain-containing protein</fullName>
    </recommendedName>
</protein>
<feature type="domain" description="Ig-like" evidence="2">
    <location>
        <begin position="1604"/>
        <end position="1665"/>
    </location>
</feature>
<feature type="domain" description="Bacterial Ig-like" evidence="4">
    <location>
        <begin position="1709"/>
        <end position="1762"/>
    </location>
</feature>
<proteinExistence type="predicted"/>
<feature type="compositionally biased region" description="Gly residues" evidence="1">
    <location>
        <begin position="156"/>
        <end position="260"/>
    </location>
</feature>
<evidence type="ECO:0000259" key="2">
    <source>
        <dbReference type="Pfam" id="PF12245"/>
    </source>
</evidence>
<evidence type="ECO:0008006" key="7">
    <source>
        <dbReference type="Google" id="ProtNLM"/>
    </source>
</evidence>
<dbReference type="EMBL" id="CACRTZ010000026">
    <property type="protein sequence ID" value="VYU41100.1"/>
    <property type="molecule type" value="Genomic_DNA"/>
</dbReference>
<accession>A0A6N3EJ09</accession>
<feature type="domain" description="Bacterial Ig-like" evidence="4">
    <location>
        <begin position="1498"/>
        <end position="1565"/>
    </location>
</feature>
<dbReference type="InterPro" id="IPR048051">
    <property type="entry name" value="BapA-like_prefix-like"/>
</dbReference>
<reference evidence="6" key="1">
    <citation type="submission" date="2019-11" db="EMBL/GenBank/DDBJ databases">
        <authorList>
            <person name="Feng L."/>
        </authorList>
    </citation>
    <scope>NUCLEOTIDE SEQUENCE</scope>
    <source>
        <strain evidence="6">EMassiliensisLFYP7</strain>
    </source>
</reference>
<organism evidence="6">
    <name type="scientific">Phytobacter massiliensis</name>
    <dbReference type="NCBI Taxonomy" id="1485952"/>
    <lineage>
        <taxon>Bacteria</taxon>
        <taxon>Pseudomonadati</taxon>
        <taxon>Pseudomonadota</taxon>
        <taxon>Gammaproteobacteria</taxon>
        <taxon>Enterobacterales</taxon>
        <taxon>Enterobacteriaceae</taxon>
        <taxon>Phytobacter</taxon>
    </lineage>
</organism>
<feature type="region of interest" description="Disordered" evidence="1">
    <location>
        <begin position="684"/>
        <end position="704"/>
    </location>
</feature>
<feature type="region of interest" description="Disordered" evidence="1">
    <location>
        <begin position="156"/>
        <end position="269"/>
    </location>
</feature>
<gene>
    <name evidence="6" type="ORF">EMLFYP7_02266</name>
</gene>
<evidence type="ECO:0000259" key="3">
    <source>
        <dbReference type="Pfam" id="PF17936"/>
    </source>
</evidence>
<dbReference type="NCBIfam" id="NF033510">
    <property type="entry name" value="Ca_tandemer"/>
    <property type="match status" value="36"/>
</dbReference>
<feature type="domain" description="Biofilm-associated protein BapA-like prefix-like" evidence="5">
    <location>
        <begin position="11"/>
        <end position="99"/>
    </location>
</feature>
<evidence type="ECO:0000313" key="6">
    <source>
        <dbReference type="EMBL" id="VYU41100.1"/>
    </source>
</evidence>